<dbReference type="GO" id="GO:0000272">
    <property type="term" value="P:polysaccharide catabolic process"/>
    <property type="evidence" value="ECO:0007669"/>
    <property type="project" value="TreeGrafter"/>
</dbReference>
<accession>A0A0F9CMM8</accession>
<proteinExistence type="inferred from homology"/>
<name>A0A0F9CMM8_9ZZZZ</name>
<organism evidence="4">
    <name type="scientific">marine sediment metagenome</name>
    <dbReference type="NCBI Taxonomy" id="412755"/>
    <lineage>
        <taxon>unclassified sequences</taxon>
        <taxon>metagenomes</taxon>
        <taxon>ecological metagenomes</taxon>
    </lineage>
</organism>
<comment type="similarity">
    <text evidence="2">Belongs to the glycosyl hydrolase 88 family.</text>
</comment>
<evidence type="ECO:0000256" key="1">
    <source>
        <dbReference type="ARBA" id="ARBA00022801"/>
    </source>
</evidence>
<dbReference type="GO" id="GO:0052757">
    <property type="term" value="F:chondroitin hydrolase activity"/>
    <property type="evidence" value="ECO:0007669"/>
    <property type="project" value="TreeGrafter"/>
</dbReference>
<reference evidence="4" key="1">
    <citation type="journal article" date="2015" name="Nature">
        <title>Complex archaea that bridge the gap between prokaryotes and eukaryotes.</title>
        <authorList>
            <person name="Spang A."/>
            <person name="Saw J.H."/>
            <person name="Jorgensen S.L."/>
            <person name="Zaremba-Niedzwiedzka K."/>
            <person name="Martijn J."/>
            <person name="Lind A.E."/>
            <person name="van Eijk R."/>
            <person name="Schleper C."/>
            <person name="Guy L."/>
            <person name="Ettema T.J."/>
        </authorList>
    </citation>
    <scope>NUCLEOTIDE SEQUENCE</scope>
</reference>
<sequence>MKDREEEDLLPLPDAAQPGLKKVRRAREKGNSHEALSENDIFTGIRAGRPDRGMDMTVELTRKRARDILKQWGKQVEHTLHVLKDHFPHLYDPKQEAWSMDGGWTEGFWTGILWWLSANSRDIEEWAGYFTRLLVERKADFSDHDLGFLFYHSCVMEYLVTGNTEMTAAALSAAERLSARFNPKGCYIRAHGELSDPKRAGYTIIDTVMNLRLLFWAHRFTGEIGFYDIGRNTAETIAREYTRADGSSYQVVWFDPGTGEVIKKDTLQGY</sequence>
<dbReference type="EMBL" id="LAZR01043503">
    <property type="protein sequence ID" value="KKL06916.1"/>
    <property type="molecule type" value="Genomic_DNA"/>
</dbReference>
<evidence type="ECO:0008006" key="5">
    <source>
        <dbReference type="Google" id="ProtNLM"/>
    </source>
</evidence>
<evidence type="ECO:0000256" key="2">
    <source>
        <dbReference type="ARBA" id="ARBA00038358"/>
    </source>
</evidence>
<dbReference type="InterPro" id="IPR052369">
    <property type="entry name" value="UG_Glycosaminoglycan_Hydrolase"/>
</dbReference>
<protein>
    <recommendedName>
        <fullName evidence="5">Heparin-sulfate lyase N-terminal domain-containing protein</fullName>
    </recommendedName>
</protein>
<dbReference type="Gene3D" id="1.50.10.10">
    <property type="match status" value="1"/>
</dbReference>
<dbReference type="PANTHER" id="PTHR36845">
    <property type="entry name" value="HYDROLASE, PUTATIVE (AFU_ORTHOLOGUE AFUA_7G05090)-RELATED"/>
    <property type="match status" value="1"/>
</dbReference>
<feature type="region of interest" description="Disordered" evidence="3">
    <location>
        <begin position="1"/>
        <end position="34"/>
    </location>
</feature>
<dbReference type="SUPFAM" id="SSF48208">
    <property type="entry name" value="Six-hairpin glycosidases"/>
    <property type="match status" value="1"/>
</dbReference>
<feature type="non-terminal residue" evidence="4">
    <location>
        <position position="270"/>
    </location>
</feature>
<evidence type="ECO:0000256" key="3">
    <source>
        <dbReference type="SAM" id="MobiDB-lite"/>
    </source>
</evidence>
<dbReference type="InterPro" id="IPR012341">
    <property type="entry name" value="6hp_glycosidase-like_sf"/>
</dbReference>
<dbReference type="AlphaFoldDB" id="A0A0F9CMM8"/>
<gene>
    <name evidence="4" type="ORF">LCGC14_2591260</name>
</gene>
<evidence type="ECO:0000313" key="4">
    <source>
        <dbReference type="EMBL" id="KKL06916.1"/>
    </source>
</evidence>
<keyword evidence="1" id="KW-0378">Hydrolase</keyword>
<comment type="caution">
    <text evidence="4">The sequence shown here is derived from an EMBL/GenBank/DDBJ whole genome shotgun (WGS) entry which is preliminary data.</text>
</comment>
<dbReference type="PANTHER" id="PTHR36845:SF1">
    <property type="entry name" value="HYDROLASE, PUTATIVE (AFU_ORTHOLOGUE AFUA_7G05090)-RELATED"/>
    <property type="match status" value="1"/>
</dbReference>
<dbReference type="InterPro" id="IPR008928">
    <property type="entry name" value="6-hairpin_glycosidase_sf"/>
</dbReference>